<dbReference type="AlphaFoldDB" id="A0A0G4GX67"/>
<keyword evidence="3" id="KW-1185">Reference proteome</keyword>
<dbReference type="EMBL" id="CDMY01000859">
    <property type="protein sequence ID" value="CEM35648.1"/>
    <property type="molecule type" value="Genomic_DNA"/>
</dbReference>
<reference evidence="2 3" key="1">
    <citation type="submission" date="2014-11" db="EMBL/GenBank/DDBJ databases">
        <authorList>
            <person name="Zhu J."/>
            <person name="Qi W."/>
            <person name="Song R."/>
        </authorList>
    </citation>
    <scope>NUCLEOTIDE SEQUENCE [LARGE SCALE GENOMIC DNA]</scope>
</reference>
<name>A0A0G4GX67_VITBC</name>
<dbReference type="Proteomes" id="UP000041254">
    <property type="component" value="Unassembled WGS sequence"/>
</dbReference>
<evidence type="ECO:0000313" key="2">
    <source>
        <dbReference type="EMBL" id="CEM35648.1"/>
    </source>
</evidence>
<gene>
    <name evidence="2" type="ORF">Vbra_892</name>
</gene>
<evidence type="ECO:0000313" key="3">
    <source>
        <dbReference type="Proteomes" id="UP000041254"/>
    </source>
</evidence>
<proteinExistence type="predicted"/>
<sequence length="403" mass="44156">MIAKDGTSLLAQHESLQGLEFSDAKDLEIDQSPCDGEADDITFESIPACLANDGALPNVETVTLYRLGDNTTDWRTCSPPPSPNNLTRTLRALPSCKKLAMTWVAVWLLPEILAWYPCGTSQHDEKRTLPQLHLDSMGYDSAGERQLVGPVMRMVQSGLLPPQRERRRRYPHVGEVTVDELQVSVADLSFLIEELQPQEVRDLQCRLHNYLKAFSTTLSSTFNLFPPPESDPSPVDQMLHFDHFEDPPGVYASEGYNHPSLLPHTITEVRPTSRAPTGYDFHVNVKLPTSGKWFENTKVNMEFVKRQPTSVSGGQPSIRDYFPSLTPSPSSAAARGGSGAAGLVEEPAAVGGEAIVTVVPPPLDAHQPRITQCFPSTRAQPAVGEAGHQPASDTATELWTSLL</sequence>
<dbReference type="VEuPathDB" id="CryptoDB:Vbra_892"/>
<evidence type="ECO:0000256" key="1">
    <source>
        <dbReference type="SAM" id="MobiDB-lite"/>
    </source>
</evidence>
<feature type="region of interest" description="Disordered" evidence="1">
    <location>
        <begin position="378"/>
        <end position="403"/>
    </location>
</feature>
<dbReference type="PhylomeDB" id="A0A0G4GX67"/>
<protein>
    <submittedName>
        <fullName evidence="2">Uncharacterized protein</fullName>
    </submittedName>
</protein>
<accession>A0A0G4GX67</accession>
<dbReference type="InParanoid" id="A0A0G4GX67"/>
<feature type="compositionally biased region" description="Polar residues" evidence="1">
    <location>
        <begin position="391"/>
        <end position="403"/>
    </location>
</feature>
<organism evidence="2 3">
    <name type="scientific">Vitrella brassicaformis (strain CCMP3155)</name>
    <dbReference type="NCBI Taxonomy" id="1169540"/>
    <lineage>
        <taxon>Eukaryota</taxon>
        <taxon>Sar</taxon>
        <taxon>Alveolata</taxon>
        <taxon>Colpodellida</taxon>
        <taxon>Vitrellaceae</taxon>
        <taxon>Vitrella</taxon>
    </lineage>
</organism>